<dbReference type="InterPro" id="IPR036390">
    <property type="entry name" value="WH_DNA-bd_sf"/>
</dbReference>
<dbReference type="InterPro" id="IPR058163">
    <property type="entry name" value="LysR-type_TF_proteobact-type"/>
</dbReference>
<dbReference type="Gene3D" id="1.10.10.10">
    <property type="entry name" value="Winged helix-like DNA-binding domain superfamily/Winged helix DNA-binding domain"/>
    <property type="match status" value="1"/>
</dbReference>
<evidence type="ECO:0000256" key="3">
    <source>
        <dbReference type="ARBA" id="ARBA00023125"/>
    </source>
</evidence>
<comment type="caution">
    <text evidence="6">The sequence shown here is derived from an EMBL/GenBank/DDBJ whole genome shotgun (WGS) entry which is preliminary data.</text>
</comment>
<keyword evidence="2" id="KW-0805">Transcription regulation</keyword>
<keyword evidence="4" id="KW-0804">Transcription</keyword>
<dbReference type="PROSITE" id="PS50931">
    <property type="entry name" value="HTH_LYSR"/>
    <property type="match status" value="1"/>
</dbReference>
<accession>A0A5W8QYH3</accession>
<dbReference type="Pfam" id="PF00126">
    <property type="entry name" value="HTH_1"/>
    <property type="match status" value="1"/>
</dbReference>
<organism evidence="6">
    <name type="scientific">Salmonella typhimurium</name>
    <dbReference type="NCBI Taxonomy" id="90371"/>
    <lineage>
        <taxon>Bacteria</taxon>
        <taxon>Pseudomonadati</taxon>
        <taxon>Pseudomonadota</taxon>
        <taxon>Gammaproteobacteria</taxon>
        <taxon>Enterobacterales</taxon>
        <taxon>Enterobacteriaceae</taxon>
        <taxon>Salmonella</taxon>
    </lineage>
</organism>
<dbReference type="InterPro" id="IPR036388">
    <property type="entry name" value="WH-like_DNA-bd_sf"/>
</dbReference>
<reference evidence="6" key="1">
    <citation type="submission" date="2018-07" db="EMBL/GenBank/DDBJ databases">
        <authorList>
            <person name="Ashton P.M."/>
            <person name="Dallman T."/>
            <person name="Nair S."/>
            <person name="De Pinna E."/>
            <person name="Peters T."/>
            <person name="Grant K."/>
        </authorList>
    </citation>
    <scope>NUCLEOTIDE SEQUENCE</scope>
    <source>
        <strain evidence="6">211746</strain>
    </source>
</reference>
<dbReference type="Pfam" id="PF03466">
    <property type="entry name" value="LysR_substrate"/>
    <property type="match status" value="1"/>
</dbReference>
<dbReference type="Gene3D" id="3.40.190.290">
    <property type="match status" value="1"/>
</dbReference>
<dbReference type="AlphaFoldDB" id="A0A5W8QYH3"/>
<evidence type="ECO:0000256" key="1">
    <source>
        <dbReference type="ARBA" id="ARBA00009437"/>
    </source>
</evidence>
<dbReference type="SUPFAM" id="SSF53850">
    <property type="entry name" value="Periplasmic binding protein-like II"/>
    <property type="match status" value="1"/>
</dbReference>
<dbReference type="GO" id="GO:0043565">
    <property type="term" value="F:sequence-specific DNA binding"/>
    <property type="evidence" value="ECO:0007669"/>
    <property type="project" value="TreeGrafter"/>
</dbReference>
<comment type="similarity">
    <text evidence="1">Belongs to the LysR transcriptional regulatory family.</text>
</comment>
<dbReference type="GO" id="GO:0009891">
    <property type="term" value="P:positive regulation of biosynthetic process"/>
    <property type="evidence" value="ECO:0007669"/>
    <property type="project" value="UniProtKB-ARBA"/>
</dbReference>
<dbReference type="FunFam" id="1.10.10.10:FF:000506">
    <property type="entry name" value="LysR family transcriptional regulator"/>
    <property type="match status" value="1"/>
</dbReference>
<feature type="domain" description="HTH lysR-type" evidence="5">
    <location>
        <begin position="18"/>
        <end position="75"/>
    </location>
</feature>
<dbReference type="PANTHER" id="PTHR30537:SF5">
    <property type="entry name" value="HTH-TYPE TRANSCRIPTIONAL ACTIVATOR TTDR-RELATED"/>
    <property type="match status" value="1"/>
</dbReference>
<gene>
    <name evidence="6" type="ORF">DU223_19340</name>
</gene>
<protein>
    <submittedName>
        <fullName evidence="6">LysR family transcriptional regulator</fullName>
    </submittedName>
</protein>
<dbReference type="CDD" id="cd08479">
    <property type="entry name" value="PBP2_CrgA_like_9"/>
    <property type="match status" value="1"/>
</dbReference>
<dbReference type="SUPFAM" id="SSF46785">
    <property type="entry name" value="Winged helix' DNA-binding domain"/>
    <property type="match status" value="1"/>
</dbReference>
<evidence type="ECO:0000313" key="6">
    <source>
        <dbReference type="EMBL" id="EBY1963113.1"/>
    </source>
</evidence>
<evidence type="ECO:0000256" key="4">
    <source>
        <dbReference type="ARBA" id="ARBA00023163"/>
    </source>
</evidence>
<name>A0A5W8QYH3_SALTM</name>
<keyword evidence="3" id="KW-0238">DNA-binding</keyword>
<evidence type="ECO:0000256" key="2">
    <source>
        <dbReference type="ARBA" id="ARBA00023015"/>
    </source>
</evidence>
<evidence type="ECO:0000259" key="5">
    <source>
        <dbReference type="PROSITE" id="PS50931"/>
    </source>
</evidence>
<dbReference type="EMBL" id="AAHNKE010000022">
    <property type="protein sequence ID" value="EBY1963113.1"/>
    <property type="molecule type" value="Genomic_DNA"/>
</dbReference>
<dbReference type="GO" id="GO:0006351">
    <property type="term" value="P:DNA-templated transcription"/>
    <property type="evidence" value="ECO:0007669"/>
    <property type="project" value="TreeGrafter"/>
</dbReference>
<sequence length="335" mass="37502">MKTTPVGKKHRQPLEGWPSVEDLFVFVTVARNGGFARAALELGLSPSYISKRIAILEKCLNARLFFRNNRVMRLTPEGENALGGAMQVVSEMDGFVSRLDNQRGVLAGNITINCSFGFGHKYVAEALSSFMITYPDITVKLTLTDREVDLVEEGIDIEIRVGDDINELYIARQLATNRRILCASPEYLERHGKPESVSALVQHDCLMIQEKNSAFGNWILTDGKQQTHCRLNGFHSSNSGSVVLIWALKGHGITLRSEWDVAQYIEQGELVRVLPQWYQEANIWAVYTRRSSSSDRIKICIDFLTEHLAQCLPGGKVHQSVPTVVAPDALTYVYC</sequence>
<dbReference type="InterPro" id="IPR000847">
    <property type="entry name" value="LysR_HTH_N"/>
</dbReference>
<dbReference type="FunFam" id="3.40.190.290:FF:000001">
    <property type="entry name" value="Transcriptional regulator, LysR family"/>
    <property type="match status" value="1"/>
</dbReference>
<dbReference type="PANTHER" id="PTHR30537">
    <property type="entry name" value="HTH-TYPE TRANSCRIPTIONAL REGULATOR"/>
    <property type="match status" value="1"/>
</dbReference>
<dbReference type="GO" id="GO:0003700">
    <property type="term" value="F:DNA-binding transcription factor activity"/>
    <property type="evidence" value="ECO:0007669"/>
    <property type="project" value="InterPro"/>
</dbReference>
<proteinExistence type="inferred from homology"/>
<dbReference type="InterPro" id="IPR005119">
    <property type="entry name" value="LysR_subst-bd"/>
</dbReference>